<dbReference type="EMBL" id="LAZR01046710">
    <property type="protein sequence ID" value="KKK95898.1"/>
    <property type="molecule type" value="Genomic_DNA"/>
</dbReference>
<organism evidence="1">
    <name type="scientific">marine sediment metagenome</name>
    <dbReference type="NCBI Taxonomy" id="412755"/>
    <lineage>
        <taxon>unclassified sequences</taxon>
        <taxon>metagenomes</taxon>
        <taxon>ecological metagenomes</taxon>
    </lineage>
</organism>
<evidence type="ECO:0000313" key="1">
    <source>
        <dbReference type="EMBL" id="KKK95898.1"/>
    </source>
</evidence>
<accession>A0A0F8ZQ02</accession>
<comment type="caution">
    <text evidence="1">The sequence shown here is derived from an EMBL/GenBank/DDBJ whole genome shotgun (WGS) entry which is preliminary data.</text>
</comment>
<proteinExistence type="predicted"/>
<sequence length="59" mass="7014">MDLIKELKDFKEENKILLQIRKEHKRIIELGEAKIEILEELSVLKDELIKATIDENPAW</sequence>
<name>A0A0F8ZQ02_9ZZZZ</name>
<dbReference type="AlphaFoldDB" id="A0A0F8ZQ02"/>
<gene>
    <name evidence="1" type="ORF">LCGC14_2668190</name>
</gene>
<reference evidence="1" key="1">
    <citation type="journal article" date="2015" name="Nature">
        <title>Complex archaea that bridge the gap between prokaryotes and eukaryotes.</title>
        <authorList>
            <person name="Spang A."/>
            <person name="Saw J.H."/>
            <person name="Jorgensen S.L."/>
            <person name="Zaremba-Niedzwiedzka K."/>
            <person name="Martijn J."/>
            <person name="Lind A.E."/>
            <person name="van Eijk R."/>
            <person name="Schleper C."/>
            <person name="Guy L."/>
            <person name="Ettema T.J."/>
        </authorList>
    </citation>
    <scope>NUCLEOTIDE SEQUENCE</scope>
</reference>
<protein>
    <submittedName>
        <fullName evidence="1">Uncharacterized protein</fullName>
    </submittedName>
</protein>